<feature type="chain" id="PRO_5037460569" evidence="1">
    <location>
        <begin position="24"/>
        <end position="145"/>
    </location>
</feature>
<sequence>MKVMNAAAAFTITIIFLANDGSAKITTILEQTGEKSTINCSYKFNVVDGNATEEDCNTFFEFKHCVKYDEHTLEEKSAKEATELCEGYPEPSFEPDLTTDLPDRIDSSHELSTPSDASTYCAVSEIAYLCVKLFGIYVFCNLLNN</sequence>
<keyword evidence="1" id="KW-0732">Signal</keyword>
<name>A0A915CNB2_9BILA</name>
<keyword evidence="2" id="KW-1185">Reference proteome</keyword>
<reference evidence="3" key="1">
    <citation type="submission" date="2022-11" db="UniProtKB">
        <authorList>
            <consortium name="WormBaseParasite"/>
        </authorList>
    </citation>
    <scope>IDENTIFICATION</scope>
</reference>
<protein>
    <submittedName>
        <fullName evidence="3">Uncharacterized protein</fullName>
    </submittedName>
</protein>
<dbReference type="WBParaSite" id="jg10458">
    <property type="protein sequence ID" value="jg10458"/>
    <property type="gene ID" value="jg10458"/>
</dbReference>
<proteinExistence type="predicted"/>
<feature type="signal peptide" evidence="1">
    <location>
        <begin position="1"/>
        <end position="23"/>
    </location>
</feature>
<evidence type="ECO:0000313" key="3">
    <source>
        <dbReference type="WBParaSite" id="jg10458"/>
    </source>
</evidence>
<organism evidence="2 3">
    <name type="scientific">Ditylenchus dipsaci</name>
    <dbReference type="NCBI Taxonomy" id="166011"/>
    <lineage>
        <taxon>Eukaryota</taxon>
        <taxon>Metazoa</taxon>
        <taxon>Ecdysozoa</taxon>
        <taxon>Nematoda</taxon>
        <taxon>Chromadorea</taxon>
        <taxon>Rhabditida</taxon>
        <taxon>Tylenchina</taxon>
        <taxon>Tylenchomorpha</taxon>
        <taxon>Sphaerularioidea</taxon>
        <taxon>Anguinidae</taxon>
        <taxon>Anguininae</taxon>
        <taxon>Ditylenchus</taxon>
    </lineage>
</organism>
<evidence type="ECO:0000256" key="1">
    <source>
        <dbReference type="SAM" id="SignalP"/>
    </source>
</evidence>
<evidence type="ECO:0000313" key="2">
    <source>
        <dbReference type="Proteomes" id="UP000887574"/>
    </source>
</evidence>
<dbReference type="Proteomes" id="UP000887574">
    <property type="component" value="Unplaced"/>
</dbReference>
<accession>A0A915CNB2</accession>
<dbReference type="AlphaFoldDB" id="A0A915CNB2"/>